<dbReference type="Pfam" id="PF03454">
    <property type="entry name" value="MoeA_C"/>
    <property type="match status" value="1"/>
</dbReference>
<organism evidence="3 4">
    <name type="scientific">Salmonella enterica I</name>
    <dbReference type="NCBI Taxonomy" id="59201"/>
    <lineage>
        <taxon>Bacteria</taxon>
        <taxon>Pseudomonadati</taxon>
        <taxon>Pseudomonadota</taxon>
        <taxon>Gammaproteobacteria</taxon>
        <taxon>Enterobacterales</taxon>
        <taxon>Enterobacteriaceae</taxon>
        <taxon>Salmonella</taxon>
    </lineage>
</organism>
<reference evidence="3 4" key="1">
    <citation type="submission" date="2018-12" db="EMBL/GenBank/DDBJ databases">
        <authorList>
            <consortium name="Pathogen Informatics"/>
        </authorList>
    </citation>
    <scope>NUCLEOTIDE SEQUENCE [LARGE SCALE GENOMIC DNA]</scope>
    <source>
        <strain evidence="3 4">NCTC129</strain>
    </source>
</reference>
<evidence type="ECO:0000256" key="1">
    <source>
        <dbReference type="ARBA" id="ARBA00021108"/>
    </source>
</evidence>
<dbReference type="Proteomes" id="UP000282086">
    <property type="component" value="Chromosome"/>
</dbReference>
<sequence>MPPRQRVRTASRLKKTPGRLDFQRGILQRSANGELEVTTTGHQGSHIFSSFSLGNCFIVLERERGNVEPGEWVEVEPFNALFGGL</sequence>
<dbReference type="GO" id="GO:0016740">
    <property type="term" value="F:transferase activity"/>
    <property type="evidence" value="ECO:0007669"/>
    <property type="project" value="UniProtKB-KW"/>
</dbReference>
<gene>
    <name evidence="3" type="primary">moeA_3</name>
    <name evidence="3" type="ORF">NCTC129_01115</name>
</gene>
<dbReference type="AlphaFoldDB" id="A0A447MVE2"/>
<proteinExistence type="predicted"/>
<dbReference type="SUPFAM" id="SSF63867">
    <property type="entry name" value="MoeA C-terminal domain-like"/>
    <property type="match status" value="1"/>
</dbReference>
<evidence type="ECO:0000313" key="3">
    <source>
        <dbReference type="EMBL" id="VDZ95013.1"/>
    </source>
</evidence>
<evidence type="ECO:0000259" key="2">
    <source>
        <dbReference type="Pfam" id="PF03454"/>
    </source>
</evidence>
<dbReference type="FunFam" id="2.40.340.10:FF:000003">
    <property type="entry name" value="Molybdopterin molybdenumtransferase"/>
    <property type="match status" value="1"/>
</dbReference>
<accession>A0A447MVE2</accession>
<dbReference type="GO" id="GO:0032324">
    <property type="term" value="P:molybdopterin cofactor biosynthetic process"/>
    <property type="evidence" value="ECO:0007669"/>
    <property type="project" value="InterPro"/>
</dbReference>
<keyword evidence="3" id="KW-0808">Transferase</keyword>
<evidence type="ECO:0000313" key="4">
    <source>
        <dbReference type="Proteomes" id="UP000282086"/>
    </source>
</evidence>
<feature type="domain" description="MoeA C-terminal" evidence="2">
    <location>
        <begin position="6"/>
        <end position="78"/>
    </location>
</feature>
<name>A0A447MVE2_SALET</name>
<dbReference type="Gene3D" id="2.40.340.10">
    <property type="entry name" value="MoeA, C-terminal, domain IV"/>
    <property type="match status" value="1"/>
</dbReference>
<dbReference type="InterPro" id="IPR036688">
    <property type="entry name" value="MoeA_C_domain_IV_sf"/>
</dbReference>
<dbReference type="EMBL" id="LR134140">
    <property type="protein sequence ID" value="VDZ95013.1"/>
    <property type="molecule type" value="Genomic_DNA"/>
</dbReference>
<protein>
    <recommendedName>
        <fullName evidence="1">Molybdopterin molybdenumtransferase</fullName>
    </recommendedName>
</protein>
<dbReference type="InterPro" id="IPR005111">
    <property type="entry name" value="MoeA_C_domain_IV"/>
</dbReference>